<dbReference type="AlphaFoldDB" id="W1PC55"/>
<keyword evidence="2" id="KW-1185">Reference proteome</keyword>
<dbReference type="EMBL" id="KI394011">
    <property type="protein sequence ID" value="ERN05274.1"/>
    <property type="molecule type" value="Genomic_DNA"/>
</dbReference>
<evidence type="ECO:0000313" key="2">
    <source>
        <dbReference type="Proteomes" id="UP000017836"/>
    </source>
</evidence>
<protein>
    <submittedName>
        <fullName evidence="1">Uncharacterized protein</fullName>
    </submittedName>
</protein>
<feature type="non-terminal residue" evidence="1">
    <location>
        <position position="1"/>
    </location>
</feature>
<evidence type="ECO:0000313" key="1">
    <source>
        <dbReference type="EMBL" id="ERN05274.1"/>
    </source>
</evidence>
<proteinExistence type="predicted"/>
<gene>
    <name evidence="1" type="ORF">AMTR_s00007p00132880</name>
</gene>
<organism evidence="1 2">
    <name type="scientific">Amborella trichopoda</name>
    <dbReference type="NCBI Taxonomy" id="13333"/>
    <lineage>
        <taxon>Eukaryota</taxon>
        <taxon>Viridiplantae</taxon>
        <taxon>Streptophyta</taxon>
        <taxon>Embryophyta</taxon>
        <taxon>Tracheophyta</taxon>
        <taxon>Spermatophyta</taxon>
        <taxon>Magnoliopsida</taxon>
        <taxon>Amborellales</taxon>
        <taxon>Amborellaceae</taxon>
        <taxon>Amborella</taxon>
    </lineage>
</organism>
<dbReference type="HOGENOM" id="CLU_2313272_0_0_1"/>
<accession>W1PC55</accession>
<name>W1PC55_AMBTC</name>
<dbReference type="Proteomes" id="UP000017836">
    <property type="component" value="Unassembled WGS sequence"/>
</dbReference>
<dbReference type="Gramene" id="ERN05274">
    <property type="protein sequence ID" value="ERN05274"/>
    <property type="gene ID" value="AMTR_s00007p00132880"/>
</dbReference>
<reference evidence="2" key="1">
    <citation type="journal article" date="2013" name="Science">
        <title>The Amborella genome and the evolution of flowering plants.</title>
        <authorList>
            <consortium name="Amborella Genome Project"/>
        </authorList>
    </citation>
    <scope>NUCLEOTIDE SEQUENCE [LARGE SCALE GENOMIC DNA]</scope>
</reference>
<sequence length="100" mass="10533">ELEISKAPFTDKSLMVFLLWQLAGLDSRWSDSQIATLVGGRSDSQIANLVGGRSDSQIATLVGGALTLTENKGDAPLWPSDPFVAARALLNCEAVLGSDS</sequence>